<gene>
    <name evidence="2" type="ORF">ACFQH9_15945</name>
</gene>
<dbReference type="Proteomes" id="UP001596119">
    <property type="component" value="Unassembled WGS sequence"/>
</dbReference>
<name>A0ABW1I7V2_9PSEU</name>
<evidence type="ECO:0000313" key="3">
    <source>
        <dbReference type="Proteomes" id="UP001596119"/>
    </source>
</evidence>
<dbReference type="EMBL" id="JBHSQK010000037">
    <property type="protein sequence ID" value="MFC5949767.1"/>
    <property type="molecule type" value="Genomic_DNA"/>
</dbReference>
<comment type="caution">
    <text evidence="2">The sequence shown here is derived from an EMBL/GenBank/DDBJ whole genome shotgun (WGS) entry which is preliminary data.</text>
</comment>
<keyword evidence="3" id="KW-1185">Reference proteome</keyword>
<protein>
    <recommendedName>
        <fullName evidence="4">UsfY protein</fullName>
    </recommendedName>
</protein>
<evidence type="ECO:0000313" key="2">
    <source>
        <dbReference type="EMBL" id="MFC5949767.1"/>
    </source>
</evidence>
<evidence type="ECO:0008006" key="4">
    <source>
        <dbReference type="Google" id="ProtNLM"/>
    </source>
</evidence>
<sequence length="98" mass="10999">MAFSRGRSTETRLIHLGLFLLLAAGFATSLSPTAAFWGNTFLTAVLIAGGLWVVVALVRRELRIRRRLDAIRNDPAQVRHWRDPHLDPHGETTDRRAA</sequence>
<organism evidence="2 3">
    <name type="scientific">Pseudonocardia lutea</name>
    <dbReference type="NCBI Taxonomy" id="2172015"/>
    <lineage>
        <taxon>Bacteria</taxon>
        <taxon>Bacillati</taxon>
        <taxon>Actinomycetota</taxon>
        <taxon>Actinomycetes</taxon>
        <taxon>Pseudonocardiales</taxon>
        <taxon>Pseudonocardiaceae</taxon>
        <taxon>Pseudonocardia</taxon>
    </lineage>
</organism>
<accession>A0ABW1I7V2</accession>
<proteinExistence type="predicted"/>
<keyword evidence="1" id="KW-0472">Membrane</keyword>
<evidence type="ECO:0000256" key="1">
    <source>
        <dbReference type="SAM" id="Phobius"/>
    </source>
</evidence>
<dbReference type="RefSeq" id="WP_379566907.1">
    <property type="nucleotide sequence ID" value="NZ_JBHSQK010000037.1"/>
</dbReference>
<keyword evidence="1" id="KW-1133">Transmembrane helix</keyword>
<reference evidence="3" key="1">
    <citation type="journal article" date="2019" name="Int. J. Syst. Evol. Microbiol.">
        <title>The Global Catalogue of Microorganisms (GCM) 10K type strain sequencing project: providing services to taxonomists for standard genome sequencing and annotation.</title>
        <authorList>
            <consortium name="The Broad Institute Genomics Platform"/>
            <consortium name="The Broad Institute Genome Sequencing Center for Infectious Disease"/>
            <person name="Wu L."/>
            <person name="Ma J."/>
        </authorList>
    </citation>
    <scope>NUCLEOTIDE SEQUENCE [LARGE SCALE GENOMIC DNA]</scope>
    <source>
        <strain evidence="3">CGMCC 4.7397</strain>
    </source>
</reference>
<feature type="transmembrane region" description="Helical" evidence="1">
    <location>
        <begin position="39"/>
        <end position="58"/>
    </location>
</feature>
<keyword evidence="1" id="KW-0812">Transmembrane</keyword>